<dbReference type="EMBL" id="KK852470">
    <property type="protein sequence ID" value="KDR23195.1"/>
    <property type="molecule type" value="Genomic_DNA"/>
</dbReference>
<dbReference type="AlphaFoldDB" id="A0A067RRF0"/>
<dbReference type="InParanoid" id="A0A067RRF0"/>
<dbReference type="CDD" id="cd14304">
    <property type="entry name" value="UBA2_KPC2"/>
    <property type="match status" value="1"/>
</dbReference>
<protein>
    <submittedName>
        <fullName evidence="2">Ubiquitin-associated domain-containing protein 1</fullName>
    </submittedName>
</protein>
<dbReference type="Pfam" id="PF23326">
    <property type="entry name" value="UBL_UBAC1"/>
    <property type="match status" value="1"/>
</dbReference>
<dbReference type="STRING" id="136037.A0A067RRF0"/>
<dbReference type="InterPro" id="IPR057650">
    <property type="entry name" value="UBL_UBAC1"/>
</dbReference>
<dbReference type="eggNOG" id="ENOG502QQQ6">
    <property type="taxonomic scope" value="Eukaryota"/>
</dbReference>
<dbReference type="InterPro" id="IPR029071">
    <property type="entry name" value="Ubiquitin-like_domsf"/>
</dbReference>
<name>A0A067RRF0_ZOONE</name>
<feature type="domain" description="UBA" evidence="1">
    <location>
        <begin position="220"/>
        <end position="260"/>
    </location>
</feature>
<reference evidence="2 3" key="1">
    <citation type="journal article" date="2014" name="Nat. Commun.">
        <title>Molecular traces of alternative social organization in a termite genome.</title>
        <authorList>
            <person name="Terrapon N."/>
            <person name="Li C."/>
            <person name="Robertson H.M."/>
            <person name="Ji L."/>
            <person name="Meng X."/>
            <person name="Booth W."/>
            <person name="Chen Z."/>
            <person name="Childers C.P."/>
            <person name="Glastad K.M."/>
            <person name="Gokhale K."/>
            <person name="Gowin J."/>
            <person name="Gronenberg W."/>
            <person name="Hermansen R.A."/>
            <person name="Hu H."/>
            <person name="Hunt B.G."/>
            <person name="Huylmans A.K."/>
            <person name="Khalil S.M."/>
            <person name="Mitchell R.D."/>
            <person name="Munoz-Torres M.C."/>
            <person name="Mustard J.A."/>
            <person name="Pan H."/>
            <person name="Reese J.T."/>
            <person name="Scharf M.E."/>
            <person name="Sun F."/>
            <person name="Vogel H."/>
            <person name="Xiao J."/>
            <person name="Yang W."/>
            <person name="Yang Z."/>
            <person name="Yang Z."/>
            <person name="Zhou J."/>
            <person name="Zhu J."/>
            <person name="Brent C.S."/>
            <person name="Elsik C.G."/>
            <person name="Goodisman M.A."/>
            <person name="Liberles D.A."/>
            <person name="Roe R.M."/>
            <person name="Vargo E.L."/>
            <person name="Vilcinskas A."/>
            <person name="Wang J."/>
            <person name="Bornberg-Bauer E."/>
            <person name="Korb J."/>
            <person name="Zhang G."/>
            <person name="Liebig J."/>
        </authorList>
    </citation>
    <scope>NUCLEOTIDE SEQUENCE [LARGE SCALE GENOMIC DNA]</scope>
    <source>
        <tissue evidence="2">Whole organism</tissue>
    </source>
</reference>
<dbReference type="PROSITE" id="PS50030">
    <property type="entry name" value="UBA"/>
    <property type="match status" value="2"/>
</dbReference>
<dbReference type="Gene3D" id="1.10.8.10">
    <property type="entry name" value="DNA helicase RuvA subunit, C-terminal domain"/>
    <property type="match status" value="2"/>
</dbReference>
<gene>
    <name evidence="2" type="ORF">L798_07095</name>
</gene>
<dbReference type="Proteomes" id="UP000027135">
    <property type="component" value="Unassembled WGS sequence"/>
</dbReference>
<proteinExistence type="predicted"/>
<sequence>MLPWMREKIYGIRRNLISILDRRCDTVPRNQIFGQRIMIVSDTSMFSSGLLKLRVISIEGGVWNVDAASDMSVDKLKTMALCHFYSPIECVKVTSKYKFVLVSEKRPLDNDHSVSQEGLRNNDELLLVECRQPPSKEPFTADSVRAPTIEEIRAATQTVEGKNTLTLNPPLESTADFQSEIRKILVSLVQASARILTPSPNADEALRVTQERLDAKANAHPSRRAVQQLVDMGFSERVASRALCHNRMNPSEALEWLLENGAGEQSDVATDLNVKAAASEGRLRRQQEAVPGVSAESKIKRAQSVAALLESFRAYVRQDFKPNMKALQNLMDMGFSEEDARDALRITGNNHSAACEWLLGERRASLEDTDTGLDPEGPIYKAIMSNPAIQLSLTSPKMLLAFLSMLEVPSSANMWINDPDASPVLSQIFKTYHAEKHALQVNRYVEQQQQAWSARRS</sequence>
<dbReference type="FunCoup" id="A0A067RRF0">
    <property type="interactions" value="170"/>
</dbReference>
<evidence type="ECO:0000313" key="3">
    <source>
        <dbReference type="Proteomes" id="UP000027135"/>
    </source>
</evidence>
<organism evidence="2 3">
    <name type="scientific">Zootermopsis nevadensis</name>
    <name type="common">Dampwood termite</name>
    <dbReference type="NCBI Taxonomy" id="136037"/>
    <lineage>
        <taxon>Eukaryota</taxon>
        <taxon>Metazoa</taxon>
        <taxon>Ecdysozoa</taxon>
        <taxon>Arthropoda</taxon>
        <taxon>Hexapoda</taxon>
        <taxon>Insecta</taxon>
        <taxon>Pterygota</taxon>
        <taxon>Neoptera</taxon>
        <taxon>Polyneoptera</taxon>
        <taxon>Dictyoptera</taxon>
        <taxon>Blattodea</taxon>
        <taxon>Blattoidea</taxon>
        <taxon>Termitoidae</taxon>
        <taxon>Termopsidae</taxon>
        <taxon>Zootermopsis</taxon>
    </lineage>
</organism>
<evidence type="ECO:0000313" key="2">
    <source>
        <dbReference type="EMBL" id="KDR23195.1"/>
    </source>
</evidence>
<dbReference type="PANTHER" id="PTHR46738">
    <property type="entry name" value="UBIQUITIN-ASSOCIATED DOMAIN-CONTAINING PROTEIN 1"/>
    <property type="match status" value="1"/>
</dbReference>
<dbReference type="SUPFAM" id="SSF54236">
    <property type="entry name" value="Ubiquitin-like"/>
    <property type="match status" value="1"/>
</dbReference>
<dbReference type="InterPro" id="IPR041927">
    <property type="entry name" value="UBA2_UBAC1"/>
</dbReference>
<dbReference type="OMA" id="WLIQNDS"/>
<keyword evidence="3" id="KW-1185">Reference proteome</keyword>
<dbReference type="InterPro" id="IPR009060">
    <property type="entry name" value="UBA-like_sf"/>
</dbReference>
<feature type="domain" description="UBA" evidence="1">
    <location>
        <begin position="321"/>
        <end position="361"/>
    </location>
</feature>
<dbReference type="SMART" id="SM00165">
    <property type="entry name" value="UBA"/>
    <property type="match status" value="2"/>
</dbReference>
<dbReference type="OrthoDB" id="336240at2759"/>
<dbReference type="InterPro" id="IPR015940">
    <property type="entry name" value="UBA"/>
</dbReference>
<accession>A0A067RRF0</accession>
<evidence type="ECO:0000259" key="1">
    <source>
        <dbReference type="PROSITE" id="PS50030"/>
    </source>
</evidence>
<dbReference type="SUPFAM" id="SSF46934">
    <property type="entry name" value="UBA-like"/>
    <property type="match status" value="2"/>
</dbReference>
<dbReference type="PANTHER" id="PTHR46738:SF1">
    <property type="entry name" value="UBIQUITIN-ASSOCIATED DOMAIN-CONTAINING PROTEIN 1"/>
    <property type="match status" value="1"/>
</dbReference>
<dbReference type="GO" id="GO:0000151">
    <property type="term" value="C:ubiquitin ligase complex"/>
    <property type="evidence" value="ECO:0007669"/>
    <property type="project" value="TreeGrafter"/>
</dbReference>
<dbReference type="Pfam" id="PF22562">
    <property type="entry name" value="UBA_7"/>
    <property type="match status" value="2"/>
</dbReference>
<dbReference type="InterPro" id="IPR052476">
    <property type="entry name" value="UBAC1"/>
</dbReference>